<evidence type="ECO:0000313" key="1">
    <source>
        <dbReference type="EMBL" id="CAB4163218.1"/>
    </source>
</evidence>
<protein>
    <submittedName>
        <fullName evidence="1">Uncharacterized protein</fullName>
    </submittedName>
</protein>
<name>A0A6J5P1K4_9CAUD</name>
<accession>A0A6J5P1K4</accession>
<sequence length="85" mass="9795">MQFGDQPAITIPYPIKLGRRYRTGVDSVSRRFPTTIRLHESDHTALNHTAELVGMSAAELVRWATMHLVSEMHYRETGKRLDMEL</sequence>
<gene>
    <name evidence="1" type="ORF">UFOVP810_7</name>
</gene>
<dbReference type="EMBL" id="LR796744">
    <property type="protein sequence ID" value="CAB4163218.1"/>
    <property type="molecule type" value="Genomic_DNA"/>
</dbReference>
<reference evidence="1" key="1">
    <citation type="submission" date="2020-04" db="EMBL/GenBank/DDBJ databases">
        <authorList>
            <person name="Chiriac C."/>
            <person name="Salcher M."/>
            <person name="Ghai R."/>
            <person name="Kavagutti S V."/>
        </authorList>
    </citation>
    <scope>NUCLEOTIDE SEQUENCE</scope>
</reference>
<organism evidence="1">
    <name type="scientific">uncultured Caudovirales phage</name>
    <dbReference type="NCBI Taxonomy" id="2100421"/>
    <lineage>
        <taxon>Viruses</taxon>
        <taxon>Duplodnaviria</taxon>
        <taxon>Heunggongvirae</taxon>
        <taxon>Uroviricota</taxon>
        <taxon>Caudoviricetes</taxon>
        <taxon>Peduoviridae</taxon>
        <taxon>Maltschvirus</taxon>
        <taxon>Maltschvirus maltsch</taxon>
    </lineage>
</organism>
<proteinExistence type="predicted"/>